<feature type="transmembrane region" description="Helical" evidence="2">
    <location>
        <begin position="35"/>
        <end position="58"/>
    </location>
</feature>
<evidence type="ECO:0000313" key="3">
    <source>
        <dbReference type="EMBL" id="KAK2078933.1"/>
    </source>
</evidence>
<keyword evidence="4" id="KW-1185">Reference proteome</keyword>
<feature type="region of interest" description="Disordered" evidence="1">
    <location>
        <begin position="182"/>
        <end position="209"/>
    </location>
</feature>
<keyword evidence="2" id="KW-0472">Membrane</keyword>
<evidence type="ECO:0000256" key="2">
    <source>
        <dbReference type="SAM" id="Phobius"/>
    </source>
</evidence>
<dbReference type="PANTHER" id="PTHR31168">
    <property type="entry name" value="OS02G0292800 PROTEIN"/>
    <property type="match status" value="1"/>
</dbReference>
<evidence type="ECO:0008006" key="5">
    <source>
        <dbReference type="Google" id="ProtNLM"/>
    </source>
</evidence>
<dbReference type="InterPro" id="IPR006747">
    <property type="entry name" value="DUF599"/>
</dbReference>
<gene>
    <name evidence="3" type="ORF">QBZ16_002623</name>
</gene>
<dbReference type="EMBL" id="JASFZW010000003">
    <property type="protein sequence ID" value="KAK2078933.1"/>
    <property type="molecule type" value="Genomic_DNA"/>
</dbReference>
<keyword evidence="2" id="KW-1133">Transmembrane helix</keyword>
<evidence type="ECO:0000256" key="1">
    <source>
        <dbReference type="SAM" id="MobiDB-lite"/>
    </source>
</evidence>
<name>A0AAD9MLZ8_PROWI</name>
<dbReference type="AlphaFoldDB" id="A0AAD9MLZ8"/>
<feature type="transmembrane region" description="Helical" evidence="2">
    <location>
        <begin position="141"/>
        <end position="168"/>
    </location>
</feature>
<sequence>MTGLHPTTRVRRAWISETMATPEDSLLVVQTMRNLIIAATLMVTGVAQILGRLVTILTDANAAPPQTAPQPLISHNDKLMALLTLLFLSLVTLCLSVRLAVNLGFMIPLQSRRRHMQVLEREIEQSITQCTLYFSAGLRLIVLSFPIMCWVVSNGALIAGTITVLILAAKVDDRSEARAKSTDEALLESSDDGSRQPLAAGIARDSPCY</sequence>
<dbReference type="PANTHER" id="PTHR31168:SF1">
    <property type="entry name" value="DUF599 FAMILY PROTEIN"/>
    <property type="match status" value="1"/>
</dbReference>
<reference evidence="3" key="1">
    <citation type="submission" date="2021-01" db="EMBL/GenBank/DDBJ databases">
        <authorList>
            <person name="Eckstrom K.M.E."/>
        </authorList>
    </citation>
    <scope>NUCLEOTIDE SEQUENCE</scope>
    <source>
        <strain evidence="3">UVCC 0001</strain>
    </source>
</reference>
<protein>
    <recommendedName>
        <fullName evidence="5">Transmembrane protein</fullName>
    </recommendedName>
</protein>
<dbReference type="Pfam" id="PF04654">
    <property type="entry name" value="DUF599"/>
    <property type="match status" value="1"/>
</dbReference>
<evidence type="ECO:0000313" key="4">
    <source>
        <dbReference type="Proteomes" id="UP001255856"/>
    </source>
</evidence>
<proteinExistence type="predicted"/>
<comment type="caution">
    <text evidence="3">The sequence shown here is derived from an EMBL/GenBank/DDBJ whole genome shotgun (WGS) entry which is preliminary data.</text>
</comment>
<organism evidence="3 4">
    <name type="scientific">Prototheca wickerhamii</name>
    <dbReference type="NCBI Taxonomy" id="3111"/>
    <lineage>
        <taxon>Eukaryota</taxon>
        <taxon>Viridiplantae</taxon>
        <taxon>Chlorophyta</taxon>
        <taxon>core chlorophytes</taxon>
        <taxon>Trebouxiophyceae</taxon>
        <taxon>Chlorellales</taxon>
        <taxon>Chlorellaceae</taxon>
        <taxon>Prototheca</taxon>
    </lineage>
</organism>
<accession>A0AAD9MLZ8</accession>
<dbReference type="Proteomes" id="UP001255856">
    <property type="component" value="Unassembled WGS sequence"/>
</dbReference>
<feature type="transmembrane region" description="Helical" evidence="2">
    <location>
        <begin position="79"/>
        <end position="101"/>
    </location>
</feature>
<keyword evidence="2" id="KW-0812">Transmembrane</keyword>